<reference evidence="2 3" key="1">
    <citation type="submission" date="2020-04" db="EMBL/GenBank/DDBJ databases">
        <title>Paenibacillus algicola sp. nov., a novel marine bacterium producing alginate lyase.</title>
        <authorList>
            <person name="Huang H."/>
        </authorList>
    </citation>
    <scope>NUCLEOTIDE SEQUENCE [LARGE SCALE GENOMIC DNA]</scope>
    <source>
        <strain evidence="2 3">L7-75</strain>
    </source>
</reference>
<protein>
    <submittedName>
        <fullName evidence="2">Alpha/beta hydrolase</fullName>
    </submittedName>
</protein>
<dbReference type="SUPFAM" id="SSF53474">
    <property type="entry name" value="alpha/beta-Hydrolases"/>
    <property type="match status" value="1"/>
</dbReference>
<dbReference type="InterPro" id="IPR051044">
    <property type="entry name" value="MAG_DAG_Lipase"/>
</dbReference>
<dbReference type="RefSeq" id="WP_169504879.1">
    <property type="nucleotide sequence ID" value="NZ_JABBPN010000007.1"/>
</dbReference>
<comment type="caution">
    <text evidence="2">The sequence shown here is derived from an EMBL/GenBank/DDBJ whole genome shotgun (WGS) entry which is preliminary data.</text>
</comment>
<dbReference type="Gene3D" id="3.40.50.1820">
    <property type="entry name" value="alpha/beta hydrolase"/>
    <property type="match status" value="1"/>
</dbReference>
<gene>
    <name evidence="2" type="ORF">HII30_09990</name>
</gene>
<dbReference type="InterPro" id="IPR029058">
    <property type="entry name" value="AB_hydrolase_fold"/>
</dbReference>
<accession>A0A848M4T1</accession>
<keyword evidence="3" id="KW-1185">Reference proteome</keyword>
<name>A0A848M4T1_PAELE</name>
<dbReference type="EMBL" id="JABBPN010000007">
    <property type="protein sequence ID" value="NMO96098.1"/>
    <property type="molecule type" value="Genomic_DNA"/>
</dbReference>
<feature type="domain" description="Serine aminopeptidase S33" evidence="1">
    <location>
        <begin position="29"/>
        <end position="291"/>
    </location>
</feature>
<proteinExistence type="predicted"/>
<evidence type="ECO:0000313" key="3">
    <source>
        <dbReference type="Proteomes" id="UP000565468"/>
    </source>
</evidence>
<dbReference type="InterPro" id="IPR022742">
    <property type="entry name" value="Hydrolase_4"/>
</dbReference>
<evidence type="ECO:0000313" key="2">
    <source>
        <dbReference type="EMBL" id="NMO96098.1"/>
    </source>
</evidence>
<evidence type="ECO:0000259" key="1">
    <source>
        <dbReference type="Pfam" id="PF12146"/>
    </source>
</evidence>
<dbReference type="PANTHER" id="PTHR11614">
    <property type="entry name" value="PHOSPHOLIPASE-RELATED"/>
    <property type="match status" value="1"/>
</dbReference>
<dbReference type="GO" id="GO:0016787">
    <property type="term" value="F:hydrolase activity"/>
    <property type="evidence" value="ECO:0007669"/>
    <property type="project" value="UniProtKB-KW"/>
</dbReference>
<sequence>MQTDRFHMLGNDGKNIFVQEWAPETDSAPVKAVLQIAHGMCETGERYAELASLLTAHGYAVYVNDHRGHGQTAGRPEALGDAGENGFDRIIEDLLLLSEVIRDRHPHVPLFLLGHSMGSFLTQKIMCLTEGRRYDGFILSGSNGPRSMLSLGQRLASAQARMQGEIHRSLLMNTIVFGPYNKGFGMRTPFDWLSSDPEEVDRYMNDPYCGQICTTRFFRDFFTLLRQIHHSNLLKGLVTDKPIYIFSGEKDPVGMRGKGVRKLIQLYQERGVSDLEYRLYPDGRHEMLHEVNRHEVAGHILQWLDRQASRLIGDSPRMTS</sequence>
<dbReference type="Pfam" id="PF12146">
    <property type="entry name" value="Hydrolase_4"/>
    <property type="match status" value="1"/>
</dbReference>
<dbReference type="AlphaFoldDB" id="A0A848M4T1"/>
<dbReference type="Proteomes" id="UP000565468">
    <property type="component" value="Unassembled WGS sequence"/>
</dbReference>
<keyword evidence="2" id="KW-0378">Hydrolase</keyword>
<organism evidence="2 3">
    <name type="scientific">Paenibacillus lemnae</name>
    <dbReference type="NCBI Taxonomy" id="1330551"/>
    <lineage>
        <taxon>Bacteria</taxon>
        <taxon>Bacillati</taxon>
        <taxon>Bacillota</taxon>
        <taxon>Bacilli</taxon>
        <taxon>Bacillales</taxon>
        <taxon>Paenibacillaceae</taxon>
        <taxon>Paenibacillus</taxon>
    </lineage>
</organism>